<comment type="caution">
    <text evidence="8">The sequence shown here is derived from an EMBL/GenBank/DDBJ whole genome shotgun (WGS) entry which is preliminary data.</text>
</comment>
<evidence type="ECO:0000256" key="1">
    <source>
        <dbReference type="ARBA" id="ARBA00004141"/>
    </source>
</evidence>
<dbReference type="AlphaFoldDB" id="A0A2N6PLK3"/>
<dbReference type="PANTHER" id="PTHR43229:SF2">
    <property type="entry name" value="NODULATION PROTEIN J"/>
    <property type="match status" value="1"/>
</dbReference>
<evidence type="ECO:0000256" key="5">
    <source>
        <dbReference type="ARBA" id="ARBA00023251"/>
    </source>
</evidence>
<feature type="transmembrane region" description="Helical" evidence="6">
    <location>
        <begin position="72"/>
        <end position="91"/>
    </location>
</feature>
<feature type="transmembrane region" description="Helical" evidence="6">
    <location>
        <begin position="32"/>
        <end position="52"/>
    </location>
</feature>
<dbReference type="PIRSF" id="PIRSF006648">
    <property type="entry name" value="DrrB"/>
    <property type="match status" value="1"/>
</dbReference>
<dbReference type="EMBL" id="PNFZ01000001">
    <property type="protein sequence ID" value="PMB99555.1"/>
    <property type="molecule type" value="Genomic_DNA"/>
</dbReference>
<proteinExistence type="predicted"/>
<evidence type="ECO:0000313" key="8">
    <source>
        <dbReference type="EMBL" id="PMB99555.1"/>
    </source>
</evidence>
<keyword evidence="2 6" id="KW-0812">Transmembrane</keyword>
<organism evidence="8 9">
    <name type="scientific">Brevibacterium luteolum</name>
    <dbReference type="NCBI Taxonomy" id="199591"/>
    <lineage>
        <taxon>Bacteria</taxon>
        <taxon>Bacillati</taxon>
        <taxon>Actinomycetota</taxon>
        <taxon>Actinomycetes</taxon>
        <taxon>Micrococcales</taxon>
        <taxon>Brevibacteriaceae</taxon>
        <taxon>Brevibacterium</taxon>
    </lineage>
</organism>
<keyword evidence="5" id="KW-0046">Antibiotic resistance</keyword>
<evidence type="ECO:0000256" key="2">
    <source>
        <dbReference type="ARBA" id="ARBA00022692"/>
    </source>
</evidence>
<dbReference type="InterPro" id="IPR013525">
    <property type="entry name" value="ABC2_TM"/>
</dbReference>
<keyword evidence="3 6" id="KW-1133">Transmembrane helix</keyword>
<dbReference type="OrthoDB" id="160207at2"/>
<dbReference type="InterPro" id="IPR000412">
    <property type="entry name" value="ABC_2_transport"/>
</dbReference>
<feature type="transmembrane region" description="Helical" evidence="6">
    <location>
        <begin position="112"/>
        <end position="137"/>
    </location>
</feature>
<reference evidence="8 9" key="1">
    <citation type="submission" date="2017-09" db="EMBL/GenBank/DDBJ databases">
        <title>Bacterial strain isolated from the female urinary microbiota.</title>
        <authorList>
            <person name="Thomas-White K."/>
            <person name="Kumar N."/>
            <person name="Forster S."/>
            <person name="Putonti C."/>
            <person name="Lawley T."/>
            <person name="Wolfe A.J."/>
        </authorList>
    </citation>
    <scope>NUCLEOTIDE SEQUENCE [LARGE SCALE GENOMIC DNA]</scope>
    <source>
        <strain evidence="8 9">UMB0680</strain>
    </source>
</reference>
<feature type="transmembrane region" description="Helical" evidence="6">
    <location>
        <begin position="143"/>
        <end position="165"/>
    </location>
</feature>
<accession>A0A2N6PLK3</accession>
<feature type="domain" description="ABC-2 type transporter transmembrane" evidence="7">
    <location>
        <begin position="76"/>
        <end position="242"/>
    </location>
</feature>
<protein>
    <submittedName>
        <fullName evidence="8">ABC transporter</fullName>
    </submittedName>
</protein>
<dbReference type="InterPro" id="IPR051784">
    <property type="entry name" value="Nod_factor_ABC_transporter"/>
</dbReference>
<evidence type="ECO:0000259" key="7">
    <source>
        <dbReference type="Pfam" id="PF12698"/>
    </source>
</evidence>
<dbReference type="GO" id="GO:0046677">
    <property type="term" value="P:response to antibiotic"/>
    <property type="evidence" value="ECO:0007669"/>
    <property type="project" value="UniProtKB-KW"/>
</dbReference>
<dbReference type="PANTHER" id="PTHR43229">
    <property type="entry name" value="NODULATION PROTEIN J"/>
    <property type="match status" value="1"/>
</dbReference>
<gene>
    <name evidence="8" type="ORF">CJ198_01795</name>
</gene>
<evidence type="ECO:0000256" key="6">
    <source>
        <dbReference type="SAM" id="Phobius"/>
    </source>
</evidence>
<comment type="subcellular location">
    <subcellularLocation>
        <location evidence="1">Membrane</location>
        <topology evidence="1">Multi-pass membrane protein</topology>
    </subcellularLocation>
</comment>
<dbReference type="GO" id="GO:0043190">
    <property type="term" value="C:ATP-binding cassette (ABC) transporter complex"/>
    <property type="evidence" value="ECO:0007669"/>
    <property type="project" value="InterPro"/>
</dbReference>
<name>A0A2N6PLK3_9MICO</name>
<dbReference type="Proteomes" id="UP000235703">
    <property type="component" value="Unassembled WGS sequence"/>
</dbReference>
<keyword evidence="4 6" id="KW-0472">Membrane</keyword>
<feature type="transmembrane region" description="Helical" evidence="6">
    <location>
        <begin position="177"/>
        <end position="207"/>
    </location>
</feature>
<sequence>MTTASGPAPASARVRAQATFEIRTFLQNGEQLLVSIILPAIIFFGLATTSILEALGVDLGGRRPVDVATAGVLSLAIGSSAFTGQAIATAFDRRYGVLRQLATTPLGVRGLIGGKFIATCCVVVIQFALIAVLALVLGASGGVHILGVVLTAFLGTAMFLVWGLVMAGTIRAEATLALANLLWVLMASLGGLLLTHPGTWGAIVSWLPSGALGDAMRTAVLTSGIDVTALAVMAAWTLVGIVTGVRFFSFDAK</sequence>
<feature type="transmembrane region" description="Helical" evidence="6">
    <location>
        <begin position="227"/>
        <end position="248"/>
    </location>
</feature>
<evidence type="ECO:0000256" key="3">
    <source>
        <dbReference type="ARBA" id="ARBA00022989"/>
    </source>
</evidence>
<dbReference type="GO" id="GO:0140359">
    <property type="term" value="F:ABC-type transporter activity"/>
    <property type="evidence" value="ECO:0007669"/>
    <property type="project" value="InterPro"/>
</dbReference>
<dbReference type="Pfam" id="PF12698">
    <property type="entry name" value="ABC2_membrane_3"/>
    <property type="match status" value="1"/>
</dbReference>
<keyword evidence="9" id="KW-1185">Reference proteome</keyword>
<evidence type="ECO:0000313" key="9">
    <source>
        <dbReference type="Proteomes" id="UP000235703"/>
    </source>
</evidence>
<evidence type="ECO:0000256" key="4">
    <source>
        <dbReference type="ARBA" id="ARBA00023136"/>
    </source>
</evidence>